<gene>
    <name evidence="1" type="ORF">PLANPX_4342</name>
</gene>
<evidence type="ECO:0000313" key="2">
    <source>
        <dbReference type="Proteomes" id="UP000326837"/>
    </source>
</evidence>
<name>A0A5K7XD38_9BACT</name>
<accession>A0A5K7XD38</accession>
<dbReference type="Proteomes" id="UP000326837">
    <property type="component" value="Chromosome"/>
</dbReference>
<dbReference type="RefSeq" id="WP_152100253.1">
    <property type="nucleotide sequence ID" value="NZ_AP021861.1"/>
</dbReference>
<organism evidence="1 2">
    <name type="scientific">Lacipirellula parvula</name>
    <dbReference type="NCBI Taxonomy" id="2650471"/>
    <lineage>
        <taxon>Bacteria</taxon>
        <taxon>Pseudomonadati</taxon>
        <taxon>Planctomycetota</taxon>
        <taxon>Planctomycetia</taxon>
        <taxon>Pirellulales</taxon>
        <taxon>Lacipirellulaceae</taxon>
        <taxon>Lacipirellula</taxon>
    </lineage>
</organism>
<sequence length="92" mass="10184">MLRNIADAAARQHGAAVERSKFFREQERTSALAEAQWVRRRVASFAAMVLTPSQAKRHQQALVEMGADGLVELTPSHVRVTDKGREQLTNAG</sequence>
<proteinExistence type="predicted"/>
<dbReference type="AlphaFoldDB" id="A0A5K7XD38"/>
<evidence type="ECO:0000313" key="1">
    <source>
        <dbReference type="EMBL" id="BBO34730.1"/>
    </source>
</evidence>
<protein>
    <submittedName>
        <fullName evidence="1">Uncharacterized protein</fullName>
    </submittedName>
</protein>
<dbReference type="KEGG" id="lpav:PLANPX_4342"/>
<reference evidence="2" key="1">
    <citation type="submission" date="2019-10" db="EMBL/GenBank/DDBJ databases">
        <title>Lacipirellula parvula gen. nov., sp. nov., representing a lineage of planctomycetes widespread in freshwater anoxic habitats, and description of the family Lacipirellulaceae.</title>
        <authorList>
            <person name="Dedysh S.N."/>
            <person name="Kulichevskaya I.S."/>
            <person name="Beletsky A.V."/>
            <person name="Rakitin A.L."/>
            <person name="Mardanov A.V."/>
            <person name="Ivanova A.A."/>
            <person name="Saltykova V.X."/>
            <person name="Rijpstra W.I.C."/>
            <person name="Sinninghe Damste J.S."/>
            <person name="Ravin N.V."/>
        </authorList>
    </citation>
    <scope>NUCLEOTIDE SEQUENCE [LARGE SCALE GENOMIC DNA]</scope>
    <source>
        <strain evidence="2">PX69</strain>
    </source>
</reference>
<dbReference type="EMBL" id="AP021861">
    <property type="protein sequence ID" value="BBO34730.1"/>
    <property type="molecule type" value="Genomic_DNA"/>
</dbReference>
<keyword evidence="2" id="KW-1185">Reference proteome</keyword>